<dbReference type="NCBIfam" id="TIGR00634">
    <property type="entry name" value="recN"/>
    <property type="match status" value="1"/>
</dbReference>
<accession>A0A516IQU2</accession>
<dbReference type="GO" id="GO:0006281">
    <property type="term" value="P:DNA repair"/>
    <property type="evidence" value="ECO:0007669"/>
    <property type="project" value="UniProtKB-KW"/>
</dbReference>
<evidence type="ECO:0000256" key="9">
    <source>
        <dbReference type="PIRNR" id="PIRNR003128"/>
    </source>
</evidence>
<evidence type="ECO:0000313" key="11">
    <source>
        <dbReference type="EMBL" id="QDP19277.1"/>
    </source>
</evidence>
<dbReference type="PIRSF" id="PIRSF003128">
    <property type="entry name" value="RecN"/>
    <property type="match status" value="1"/>
</dbReference>
<evidence type="ECO:0000256" key="7">
    <source>
        <dbReference type="ARBA" id="ARBA00023204"/>
    </source>
</evidence>
<dbReference type="SUPFAM" id="SSF52540">
    <property type="entry name" value="P-loop containing nucleoside triphosphate hydrolases"/>
    <property type="match status" value="1"/>
</dbReference>
<dbReference type="Proteomes" id="UP000321857">
    <property type="component" value="Chromosome"/>
</dbReference>
<sequence length="550" mass="58107">MLRQLSIRDVVLIDRLELEFEPGLGVLTGETGAGKSILLDSLGLALGMRADTGLVRSGESQAIVAAEFELPAGHPAFALLADQGIEPEPGEPLLVRRTLKADGGSRAFAGGAGVSASLLRDVAAGLVEIHGQHDDRGLLNPRGHRGLLDLFGRIDSGPVAQAWAEVERLETALSDARLAADAAERDREWLEYASAEILALAPEAGEESRLAEQRAAMQAGERAGEALTGLDEILGGSDGALAQLRLVARRIERGAADHPLLGEALAALDRAVIEASEAEDRIARAAEALAFDADQLESVEARLFDIRGLARKHRVEPDALAALGEELRGKLELIEAGGSRIAALESELAEARQHYDHEARRLSARRIAAAEQLDKAVAGELPPLKLDVASFRTAISAAEPGPSGIDRVEFEVSTNPGAPFGPLTKIASGGELSRFILALKVALAEAGTAQTMIFDEIDRGVGGAVASAIGERLARLAAGSQLLVVTHSPQVAARAAHHYRIEKAHGQHGTRTTVRKLSVEERREEIARMLSGADITDEARAQAARLLEAA</sequence>
<evidence type="ECO:0000256" key="1">
    <source>
        <dbReference type="ARBA" id="ARBA00003618"/>
    </source>
</evidence>
<dbReference type="PANTHER" id="PTHR11059:SF0">
    <property type="entry name" value="DNA REPAIR PROTEIN RECN"/>
    <property type="match status" value="1"/>
</dbReference>
<keyword evidence="4" id="KW-0547">Nucleotide-binding</keyword>
<name>A0A516IQU2_9SPHN</name>
<dbReference type="CDD" id="cd03241">
    <property type="entry name" value="ABC_RecN"/>
    <property type="match status" value="2"/>
</dbReference>
<evidence type="ECO:0000256" key="4">
    <source>
        <dbReference type="ARBA" id="ARBA00022741"/>
    </source>
</evidence>
<dbReference type="EMBL" id="CP041659">
    <property type="protein sequence ID" value="QDP19277.1"/>
    <property type="molecule type" value="Genomic_DNA"/>
</dbReference>
<dbReference type="Pfam" id="PF02463">
    <property type="entry name" value="SMC_N"/>
    <property type="match status" value="1"/>
</dbReference>
<gene>
    <name evidence="11" type="primary">recN</name>
    <name evidence="11" type="ORF">FMM02_04435</name>
</gene>
<dbReference type="InterPro" id="IPR003395">
    <property type="entry name" value="RecF/RecN/SMC_N"/>
</dbReference>
<keyword evidence="7 9" id="KW-0234">DNA repair</keyword>
<evidence type="ECO:0000256" key="6">
    <source>
        <dbReference type="ARBA" id="ARBA00022840"/>
    </source>
</evidence>
<dbReference type="RefSeq" id="WP_147493731.1">
    <property type="nucleotide sequence ID" value="NZ_CP041659.1"/>
</dbReference>
<proteinExistence type="inferred from homology"/>
<dbReference type="GO" id="GO:0006310">
    <property type="term" value="P:DNA recombination"/>
    <property type="evidence" value="ECO:0007669"/>
    <property type="project" value="InterPro"/>
</dbReference>
<dbReference type="GO" id="GO:0009432">
    <property type="term" value="P:SOS response"/>
    <property type="evidence" value="ECO:0007669"/>
    <property type="project" value="TreeGrafter"/>
</dbReference>
<dbReference type="KEGG" id="sxa:FMM02_04435"/>
<dbReference type="AlphaFoldDB" id="A0A516IQU2"/>
<evidence type="ECO:0000256" key="2">
    <source>
        <dbReference type="ARBA" id="ARBA00009441"/>
    </source>
</evidence>
<comment type="function">
    <text evidence="1 9">May be involved in recombinational repair of damaged DNA.</text>
</comment>
<dbReference type="GO" id="GO:0043590">
    <property type="term" value="C:bacterial nucleoid"/>
    <property type="evidence" value="ECO:0007669"/>
    <property type="project" value="TreeGrafter"/>
</dbReference>
<keyword evidence="6" id="KW-0067">ATP-binding</keyword>
<keyword evidence="5 9" id="KW-0227">DNA damage</keyword>
<evidence type="ECO:0000256" key="3">
    <source>
        <dbReference type="ARBA" id="ARBA00021315"/>
    </source>
</evidence>
<keyword evidence="12" id="KW-1185">Reference proteome</keyword>
<dbReference type="OrthoDB" id="9806954at2"/>
<evidence type="ECO:0000259" key="10">
    <source>
        <dbReference type="Pfam" id="PF02463"/>
    </source>
</evidence>
<evidence type="ECO:0000256" key="5">
    <source>
        <dbReference type="ARBA" id="ARBA00022763"/>
    </source>
</evidence>
<dbReference type="FunFam" id="3.40.50.300:FF:000356">
    <property type="entry name" value="DNA repair protein RecN"/>
    <property type="match status" value="1"/>
</dbReference>
<evidence type="ECO:0000313" key="12">
    <source>
        <dbReference type="Proteomes" id="UP000321857"/>
    </source>
</evidence>
<organism evidence="11 12">
    <name type="scientific">Sphingomonas xanthus</name>
    <dbReference type="NCBI Taxonomy" id="2594473"/>
    <lineage>
        <taxon>Bacteria</taxon>
        <taxon>Pseudomonadati</taxon>
        <taxon>Pseudomonadota</taxon>
        <taxon>Alphaproteobacteria</taxon>
        <taxon>Sphingomonadales</taxon>
        <taxon>Sphingomonadaceae</taxon>
        <taxon>Sphingomonas</taxon>
    </lineage>
</organism>
<dbReference type="Gene3D" id="3.40.50.300">
    <property type="entry name" value="P-loop containing nucleotide triphosphate hydrolases"/>
    <property type="match status" value="2"/>
</dbReference>
<comment type="similarity">
    <text evidence="2 9">Belongs to the RecN family.</text>
</comment>
<dbReference type="InterPro" id="IPR004604">
    <property type="entry name" value="DNA_recomb/repair_RecN"/>
</dbReference>
<protein>
    <recommendedName>
        <fullName evidence="3 9">DNA repair protein RecN</fullName>
    </recommendedName>
    <alternativeName>
        <fullName evidence="8 9">Recombination protein N</fullName>
    </alternativeName>
</protein>
<dbReference type="PANTHER" id="PTHR11059">
    <property type="entry name" value="DNA REPAIR PROTEIN RECN"/>
    <property type="match status" value="1"/>
</dbReference>
<dbReference type="GO" id="GO:0005524">
    <property type="term" value="F:ATP binding"/>
    <property type="evidence" value="ECO:0007669"/>
    <property type="project" value="UniProtKB-KW"/>
</dbReference>
<feature type="domain" description="RecF/RecN/SMC N-terminal" evidence="10">
    <location>
        <begin position="3"/>
        <end position="506"/>
    </location>
</feature>
<dbReference type="InterPro" id="IPR027417">
    <property type="entry name" value="P-loop_NTPase"/>
</dbReference>
<evidence type="ECO:0000256" key="8">
    <source>
        <dbReference type="ARBA" id="ARBA00033408"/>
    </source>
</evidence>
<reference evidence="11 12" key="1">
    <citation type="submission" date="2019-07" db="EMBL/GenBank/DDBJ databases">
        <title>Sphingomonas AE3 Genome sequencing and assembly.</title>
        <authorList>
            <person name="Kim H."/>
        </authorList>
    </citation>
    <scope>NUCLEOTIDE SEQUENCE [LARGE SCALE GENOMIC DNA]</scope>
    <source>
        <strain evidence="11 12">AE3</strain>
    </source>
</reference>